<dbReference type="RefSeq" id="WP_249861353.1">
    <property type="nucleotide sequence ID" value="NZ_CP027059.1"/>
</dbReference>
<dbReference type="InterPro" id="IPR041522">
    <property type="entry name" value="CdaR_GGDEF"/>
</dbReference>
<evidence type="ECO:0000259" key="10">
    <source>
        <dbReference type="PROSITE" id="PS50110"/>
    </source>
</evidence>
<evidence type="ECO:0000256" key="5">
    <source>
        <dbReference type="ARBA" id="ARBA00023015"/>
    </source>
</evidence>
<keyword evidence="3 8" id="KW-0597">Phosphoprotein</keyword>
<proteinExistence type="predicted"/>
<reference evidence="11" key="1">
    <citation type="submission" date="2018-02" db="EMBL/GenBank/DDBJ databases">
        <authorList>
            <person name="Kim S.-K."/>
            <person name="Jung H.-I."/>
            <person name="Lee S.-W."/>
        </authorList>
    </citation>
    <scope>NUCLEOTIDE SEQUENCE</scope>
    <source>
        <strain evidence="11">SK3146</strain>
    </source>
</reference>
<keyword evidence="2" id="KW-0963">Cytoplasm</keyword>
<evidence type="ECO:0000256" key="1">
    <source>
        <dbReference type="ARBA" id="ARBA00004496"/>
    </source>
</evidence>
<keyword evidence="5" id="KW-0805">Transcription regulation</keyword>
<dbReference type="EMBL" id="CP027059">
    <property type="protein sequence ID" value="UQZ85753.1"/>
    <property type="molecule type" value="Genomic_DNA"/>
</dbReference>
<keyword evidence="7" id="KW-0804">Transcription</keyword>
<dbReference type="Gene3D" id="1.10.10.60">
    <property type="entry name" value="Homeodomain-like"/>
    <property type="match status" value="2"/>
</dbReference>
<dbReference type="InterPro" id="IPR011006">
    <property type="entry name" value="CheY-like_superfamily"/>
</dbReference>
<dbReference type="PROSITE" id="PS01124">
    <property type="entry name" value="HTH_ARAC_FAMILY_2"/>
    <property type="match status" value="1"/>
</dbReference>
<gene>
    <name evidence="11" type="ORF">SK3146_05042</name>
</gene>
<evidence type="ECO:0000256" key="4">
    <source>
        <dbReference type="ARBA" id="ARBA00023012"/>
    </source>
</evidence>
<dbReference type="Pfam" id="PF00072">
    <property type="entry name" value="Response_reg"/>
    <property type="match status" value="1"/>
</dbReference>
<evidence type="ECO:0000256" key="7">
    <source>
        <dbReference type="ARBA" id="ARBA00023163"/>
    </source>
</evidence>
<dbReference type="InterPro" id="IPR009057">
    <property type="entry name" value="Homeodomain-like_sf"/>
</dbReference>
<sequence length="551" mass="62400">MYKLILVEDEEEVRESVVQEIDWASCGFEVADTAENGSEAMELIEKWAPDVVVTDIRMPFMDGLQLSEWIRGKYPMTKIIILTGYDEFEYAQKAVKMHIDEYVLKPFSTQELMQALAKIKRLIDEEIARKENVLTLQEHYRQSLPVLREVFLGSLMNRKLPRAEIEQKSLNYNVKIDGASFVVSVLSMDNPGGEEAADPNGRRAGSQSLKYSKDQELKLFAILNISEEIVNKYEAGIVFLHNGNLVLLTAAAETDQEAVSKRTASVLEEIRQSIEKYVKLSVTIGVGTVTADIANVSYSYKSAVMALDYRLILGNNRIIMIDDVEKRAVEKLQFDELKEHALIRCIKVGTLQEMKELVDELFQGIEAAPVSFKDYQIYLLEMLTAILKAAKDANPDLDPVLGASFNPFAEIHKLTNPQEAKDWIAGLCGRLMSSIVSERQSSYKSLVDKAKAYALAHYHESDISINKVCSHLHISAGYFSGIFKKETRMTFVGYLLHIRMEAAKEMLRTTDLKTFEIAEKVGYSEPNYFSYSFRKYVGVSPKEYKNSSREA</sequence>
<protein>
    <submittedName>
        <fullName evidence="11">Response regulatory protein</fullName>
    </submittedName>
</protein>
<keyword evidence="6" id="KW-0238">DNA-binding</keyword>
<evidence type="ECO:0000256" key="6">
    <source>
        <dbReference type="ARBA" id="ARBA00023125"/>
    </source>
</evidence>
<dbReference type="SUPFAM" id="SSF52172">
    <property type="entry name" value="CheY-like"/>
    <property type="match status" value="1"/>
</dbReference>
<evidence type="ECO:0000256" key="3">
    <source>
        <dbReference type="ARBA" id="ARBA00022553"/>
    </source>
</evidence>
<dbReference type="PROSITE" id="PS50110">
    <property type="entry name" value="RESPONSE_REGULATORY"/>
    <property type="match status" value="1"/>
</dbReference>
<dbReference type="PRINTS" id="PR00032">
    <property type="entry name" value="HTHARAC"/>
</dbReference>
<dbReference type="InterPro" id="IPR020449">
    <property type="entry name" value="Tscrpt_reg_AraC-type_HTH"/>
</dbReference>
<dbReference type="PANTHER" id="PTHR42713">
    <property type="entry name" value="HISTIDINE KINASE-RELATED"/>
    <property type="match status" value="1"/>
</dbReference>
<evidence type="ECO:0000259" key="9">
    <source>
        <dbReference type="PROSITE" id="PS01124"/>
    </source>
</evidence>
<organism evidence="11 12">
    <name type="scientific">Paenibacillus konkukensis</name>
    <dbReference type="NCBI Taxonomy" id="2020716"/>
    <lineage>
        <taxon>Bacteria</taxon>
        <taxon>Bacillati</taxon>
        <taxon>Bacillota</taxon>
        <taxon>Bacilli</taxon>
        <taxon>Bacillales</taxon>
        <taxon>Paenibacillaceae</taxon>
        <taxon>Paenibacillus</taxon>
    </lineage>
</organism>
<evidence type="ECO:0000256" key="2">
    <source>
        <dbReference type="ARBA" id="ARBA00022490"/>
    </source>
</evidence>
<keyword evidence="12" id="KW-1185">Reference proteome</keyword>
<dbReference type="InterPro" id="IPR051552">
    <property type="entry name" value="HptR"/>
</dbReference>
<accession>A0ABY4RW22</accession>
<keyword evidence="4" id="KW-0902">Two-component regulatory system</keyword>
<dbReference type="InterPro" id="IPR001789">
    <property type="entry name" value="Sig_transdc_resp-reg_receiver"/>
</dbReference>
<dbReference type="CDD" id="cd17536">
    <property type="entry name" value="REC_YesN-like"/>
    <property type="match status" value="1"/>
</dbReference>
<evidence type="ECO:0000256" key="8">
    <source>
        <dbReference type="PROSITE-ProRule" id="PRU00169"/>
    </source>
</evidence>
<evidence type="ECO:0000313" key="12">
    <source>
        <dbReference type="Proteomes" id="UP001057134"/>
    </source>
</evidence>
<dbReference type="Pfam" id="PF17853">
    <property type="entry name" value="GGDEF_2"/>
    <property type="match status" value="1"/>
</dbReference>
<dbReference type="Pfam" id="PF12833">
    <property type="entry name" value="HTH_18"/>
    <property type="match status" value="1"/>
</dbReference>
<dbReference type="PANTHER" id="PTHR42713:SF3">
    <property type="entry name" value="TRANSCRIPTIONAL REGULATORY PROTEIN HPTR"/>
    <property type="match status" value="1"/>
</dbReference>
<evidence type="ECO:0000313" key="11">
    <source>
        <dbReference type="EMBL" id="UQZ85753.1"/>
    </source>
</evidence>
<dbReference type="Proteomes" id="UP001057134">
    <property type="component" value="Chromosome"/>
</dbReference>
<dbReference type="SUPFAM" id="SSF46689">
    <property type="entry name" value="Homeodomain-like"/>
    <property type="match status" value="1"/>
</dbReference>
<comment type="subcellular location">
    <subcellularLocation>
        <location evidence="1">Cytoplasm</location>
    </subcellularLocation>
</comment>
<reference evidence="11" key="2">
    <citation type="journal article" date="2021" name="J Anim Sci Technol">
        <title>Complete genome sequence of Paenibacillus konkukensis sp. nov. SK3146 as a potential probiotic strain.</title>
        <authorList>
            <person name="Jung H.I."/>
            <person name="Park S."/>
            <person name="Niu K.M."/>
            <person name="Lee S.W."/>
            <person name="Kothari D."/>
            <person name="Yi K.J."/>
            <person name="Kim S.K."/>
        </authorList>
    </citation>
    <scope>NUCLEOTIDE SEQUENCE</scope>
    <source>
        <strain evidence="11">SK3146</strain>
    </source>
</reference>
<dbReference type="Gene3D" id="3.40.50.2300">
    <property type="match status" value="1"/>
</dbReference>
<name>A0ABY4RW22_9BACL</name>
<feature type="domain" description="Response regulatory" evidence="10">
    <location>
        <begin position="3"/>
        <end position="120"/>
    </location>
</feature>
<dbReference type="SMART" id="SM00342">
    <property type="entry name" value="HTH_ARAC"/>
    <property type="match status" value="1"/>
</dbReference>
<dbReference type="InterPro" id="IPR018060">
    <property type="entry name" value="HTH_AraC"/>
</dbReference>
<feature type="domain" description="HTH araC/xylS-type" evidence="9">
    <location>
        <begin position="448"/>
        <end position="547"/>
    </location>
</feature>
<dbReference type="SMART" id="SM00448">
    <property type="entry name" value="REC"/>
    <property type="match status" value="1"/>
</dbReference>
<feature type="modified residue" description="4-aspartylphosphate" evidence="8">
    <location>
        <position position="55"/>
    </location>
</feature>